<keyword evidence="5" id="KW-1133">Transmembrane helix</keyword>
<evidence type="ECO:0000256" key="1">
    <source>
        <dbReference type="ARBA" id="ARBA00004141"/>
    </source>
</evidence>
<proteinExistence type="inferred from homology"/>
<evidence type="ECO:0000313" key="8">
    <source>
        <dbReference type="Proteomes" id="UP000245341"/>
    </source>
</evidence>
<keyword evidence="6" id="KW-0472">Membrane</keyword>
<feature type="non-terminal residue" evidence="9">
    <location>
        <position position="162"/>
    </location>
</feature>
<evidence type="ECO:0000256" key="4">
    <source>
        <dbReference type="ARBA" id="ARBA00022692"/>
    </source>
</evidence>
<evidence type="ECO:0000313" key="9">
    <source>
        <dbReference type="RefSeq" id="XP_030872915.1"/>
    </source>
</evidence>
<reference evidence="9" key="1">
    <citation type="submission" date="2025-08" db="UniProtKB">
        <authorList>
            <consortium name="RefSeq"/>
        </authorList>
    </citation>
    <scope>IDENTIFICATION</scope>
    <source>
        <tissue evidence="9">Liver</tissue>
    </source>
</reference>
<dbReference type="RefSeq" id="XP_030872915.1">
    <property type="nucleotide sequence ID" value="XM_031017055.1"/>
</dbReference>
<dbReference type="KEGG" id="lww:115936613"/>
<keyword evidence="4" id="KW-0812">Transmembrane</keyword>
<sequence length="162" mass="17900">MSEFPSLTPVASLGIQVNRGPQSSPEEVPAAASKPRHSLGILHVSYSISHQAGPWWDFTSCRQQWDRQILKDVSLCIESGQVMCILGSSGLGKTTLLDAMSGRLRRTGTFLGEVVVNGRPLRREQFQDCFSYVQQSDTLLSKLTVHETLRFTALLAGRLPEE</sequence>
<dbReference type="GO" id="GO:0043190">
    <property type="term" value="C:ATP-binding cassette (ABC) transporter complex"/>
    <property type="evidence" value="ECO:0007669"/>
    <property type="project" value="TreeGrafter"/>
</dbReference>
<keyword evidence="8" id="KW-1185">Reference proteome</keyword>
<dbReference type="OrthoDB" id="66620at2759"/>
<dbReference type="SUPFAM" id="SSF52540">
    <property type="entry name" value="P-loop containing nucleoside triphosphate hydrolases"/>
    <property type="match status" value="1"/>
</dbReference>
<dbReference type="Pfam" id="PF00005">
    <property type="entry name" value="ABC_tran"/>
    <property type="match status" value="1"/>
</dbReference>
<comment type="similarity">
    <text evidence="2">Belongs to the ABC transporter superfamily. ABCG family. Eye pigment precursor importer (TC 3.A.1.204) subfamily.</text>
</comment>
<gene>
    <name evidence="9" type="primary">LOC115936613</name>
</gene>
<dbReference type="InterPro" id="IPR027417">
    <property type="entry name" value="P-loop_NTPase"/>
</dbReference>
<evidence type="ECO:0000256" key="5">
    <source>
        <dbReference type="ARBA" id="ARBA00022989"/>
    </source>
</evidence>
<dbReference type="InterPro" id="IPR003439">
    <property type="entry name" value="ABC_transporter-like_ATP-bd"/>
</dbReference>
<dbReference type="AlphaFoldDB" id="A0A7F8PVB8"/>
<evidence type="ECO:0000256" key="6">
    <source>
        <dbReference type="ARBA" id="ARBA00023136"/>
    </source>
</evidence>
<feature type="domain" description="ABC transporter" evidence="7">
    <location>
        <begin position="70"/>
        <end position="148"/>
    </location>
</feature>
<name>A0A7F8PVB8_LEPWE</name>
<dbReference type="GO" id="GO:0016887">
    <property type="term" value="F:ATP hydrolysis activity"/>
    <property type="evidence" value="ECO:0007669"/>
    <property type="project" value="InterPro"/>
</dbReference>
<dbReference type="GO" id="GO:0033344">
    <property type="term" value="P:cholesterol efflux"/>
    <property type="evidence" value="ECO:0007669"/>
    <property type="project" value="TreeGrafter"/>
</dbReference>
<dbReference type="GO" id="GO:0042632">
    <property type="term" value="P:cholesterol homeostasis"/>
    <property type="evidence" value="ECO:0007669"/>
    <property type="project" value="TreeGrafter"/>
</dbReference>
<evidence type="ECO:0000256" key="3">
    <source>
        <dbReference type="ARBA" id="ARBA00022448"/>
    </source>
</evidence>
<dbReference type="GO" id="GO:0042626">
    <property type="term" value="F:ATPase-coupled transmembrane transporter activity"/>
    <property type="evidence" value="ECO:0007669"/>
    <property type="project" value="TreeGrafter"/>
</dbReference>
<accession>A0A7F8PVB8</accession>
<dbReference type="GO" id="GO:0016324">
    <property type="term" value="C:apical plasma membrane"/>
    <property type="evidence" value="ECO:0007669"/>
    <property type="project" value="TreeGrafter"/>
</dbReference>
<keyword evidence="3" id="KW-0813">Transport</keyword>
<dbReference type="GO" id="GO:0005524">
    <property type="term" value="F:ATP binding"/>
    <property type="evidence" value="ECO:0007669"/>
    <property type="project" value="InterPro"/>
</dbReference>
<dbReference type="Proteomes" id="UP000245341">
    <property type="component" value="Unplaced"/>
</dbReference>
<protein>
    <submittedName>
        <fullName evidence="9">ATP-binding cassette sub-family G member 5-like</fullName>
    </submittedName>
</protein>
<dbReference type="Gene3D" id="3.40.50.300">
    <property type="entry name" value="P-loop containing nucleotide triphosphate hydrolases"/>
    <property type="match status" value="1"/>
</dbReference>
<dbReference type="GeneID" id="115936613"/>
<comment type="subcellular location">
    <subcellularLocation>
        <location evidence="1">Membrane</location>
        <topology evidence="1">Multi-pass membrane protein</topology>
    </subcellularLocation>
</comment>
<evidence type="ECO:0000259" key="7">
    <source>
        <dbReference type="Pfam" id="PF00005"/>
    </source>
</evidence>
<organism evidence="8 9">
    <name type="scientific">Leptonychotes weddellii</name>
    <name type="common">Weddell seal</name>
    <name type="synonym">Otaria weddellii</name>
    <dbReference type="NCBI Taxonomy" id="9713"/>
    <lineage>
        <taxon>Eukaryota</taxon>
        <taxon>Metazoa</taxon>
        <taxon>Chordata</taxon>
        <taxon>Craniata</taxon>
        <taxon>Vertebrata</taxon>
        <taxon>Euteleostomi</taxon>
        <taxon>Mammalia</taxon>
        <taxon>Eutheria</taxon>
        <taxon>Laurasiatheria</taxon>
        <taxon>Carnivora</taxon>
        <taxon>Caniformia</taxon>
        <taxon>Pinnipedia</taxon>
        <taxon>Phocidae</taxon>
        <taxon>Monachinae</taxon>
        <taxon>Lobodontini</taxon>
        <taxon>Leptonychotes</taxon>
    </lineage>
</organism>
<dbReference type="PANTHER" id="PTHR48041">
    <property type="entry name" value="ABC TRANSPORTER G FAMILY MEMBER 28"/>
    <property type="match status" value="1"/>
</dbReference>
<dbReference type="InterPro" id="IPR050352">
    <property type="entry name" value="ABCG_transporters"/>
</dbReference>
<evidence type="ECO:0000256" key="2">
    <source>
        <dbReference type="ARBA" id="ARBA00005814"/>
    </source>
</evidence>
<dbReference type="PANTHER" id="PTHR48041:SF113">
    <property type="entry name" value="ATP-BINDING CASSETTE SUB-FAMILY G MEMBER 5"/>
    <property type="match status" value="1"/>
</dbReference>